<gene>
    <name evidence="4" type="ORF">HF853_07715</name>
</gene>
<dbReference type="Gene3D" id="1.10.530.10">
    <property type="match status" value="1"/>
</dbReference>
<feature type="compositionally biased region" description="Polar residues" evidence="1">
    <location>
        <begin position="1499"/>
        <end position="1520"/>
    </location>
</feature>
<feature type="compositionally biased region" description="Polar residues" evidence="1">
    <location>
        <begin position="1416"/>
        <end position="1431"/>
    </location>
</feature>
<sequence>MAELGVGWIAIRPDVSKITPEIKKALGASEQEAGKSGDSMGKTMGGRLGGALKKSVVGTGVAAGGLLAASLTKGIGRLTAIEAAESKLSGLGNSAADVSSIMENANAAVKGTAYGLDEAATTAAMAVASGIKPGQELEGVLTTVADTAAIAGTSMSEMGNIFGSVAARGKLQGDDMMQLTSRGIPVLQLLGEELGKTSEEVSEMVSKGEIDFKTFEAAMSSGVGGAAKTAGETTQGAFANMGAAAGRLGATLAGPFYDQAAGAFTGVTDALDAMNGRMKPVMADFGDWLTGTAIPQFKEFGTAAGDAISGAFASGEVQSRITQTVTAFKGVIDAGKGLVPVALDIAGSLGKASAALGIASWDLFISALTGVGAAAKIVAPPLEAISKFMEEHPAVVTAAVGAWTAFKTVPGIIDRVKNPVKGLVDNMKSGSTGALDLARGVGDMKRYFKETGGEISTFDAAMRIMGTSTNTTLQKIGSSYINASLPLKEYSQNQRELGRVAKQAALDAGNGWDWAGGVFTSIGRSSTAAVTGMAGTIKGVGAAAFTGLKQAGKGAIDFFGGPWAVGIMAAGSVVAGLVGASNNTKAAQENMAKAALEAAEAQDTLRNAVSGTTGALEGDGLVAASKLVSAELTQMTEMAKVSAPVLGGLVKAIEAPDLSFWQQGFWSKSFREFRAEVNLAEDAQKGLEAAARDLNIPMSEVNRIVAEGGSDYKNLVANLRETGGASGYAADELEAARGKIEQTVQAGRDLSPAFVEASKAVDVLADSASSADDKLGALQSMMQLLGLAPKDAERAMRDAAEAVDEIVEAATGAEYPVETLGDALVGLDGKIDTSSQAGRDLYDSLTGLGDELTNVAINGGDVQGAFDDMAPAIEAIAKQFNMTEDKVRALGESYGLVPDKIETLVNLEGATDAEKDLVNLASTIASAPDSKSVEIRLEDEESKLKLESFGFQVDTLPDGNSRIDVDDEEAKEKLNWLILNEFPKIDLANPTAKVNLDTDELMYNAEYAQYQLDTLDLQRPMPWASMDISSLSNQQLVALQQVGLLDGQTPTPDAYMDISQLTSEQQRALAQVFNLDGQTPTPAADMTTEQLHAKKAAAKAATDDLNKQRPTPYGDLNNKGIKDGVTESKSWLAQLKDRLITVTFSAVYSGFRSGFSGSGGSEEFAAGGKLKAYANGVRHSGYRLPKTGPGTEVVDGFTAFNQDMVPAARLDAGEWVINGRSSEKYDRELREINRGTFPKLPGYADGGRAHADEIDAFVRGKTVRGHRAARPLDGAPYDWAGINWGDCSAAMSAIARFAVGLAPMAARFATGNQREALSALGFTMGRGPAGSLRIGWVNGGPAGGHTAGTLPNGVNVEMGGYPSQGHYGGNAIAWNDPSFTDHAYLNVPTSYKVDRVEGDDLEIPGDKSYGAAGTDTYDTSAPVRSTSTASAGSAIDKGPTSWSEVAGVAASEFASGQVKDALGVFGIPDSPPALQAYREWEQAQAEMRAKDNEPDEVTKTPSEAGQTRASQAPPNLDMPTSINKTVEIAYDPAGGAKQWATVVEMALSKLGLPLAHKERTIQQIDIESGGDPNAQNDWDINAQNGDPSIGLLQVIKSTFEAYRAQDLPNDQRHPLANIYAGINYANKRYGSLDAIWPTRNGYNAGGWVRGIGNAMSDLIPAALSNGEFVVRGSRAAMFGPVLEQINGDAPITSSADTGSKKIEYHFHGADSRDLIRQLEARELAASLQHLGG</sequence>
<name>A0AB36CL75_9CORY</name>
<dbReference type="InterPro" id="IPR008258">
    <property type="entry name" value="Transglycosylase_SLT_dom_1"/>
</dbReference>
<feature type="region of interest" description="Disordered" evidence="1">
    <location>
        <begin position="1100"/>
        <end position="1120"/>
    </location>
</feature>
<evidence type="ECO:0000313" key="4">
    <source>
        <dbReference type="EMBL" id="NME89553.1"/>
    </source>
</evidence>
<evidence type="ECO:0000313" key="5">
    <source>
        <dbReference type="Proteomes" id="UP000544551"/>
    </source>
</evidence>
<proteinExistence type="predicted"/>
<feature type="compositionally biased region" description="Basic and acidic residues" evidence="1">
    <location>
        <begin position="1487"/>
        <end position="1498"/>
    </location>
</feature>
<feature type="domain" description="Transglycosylase SLT" evidence="2">
    <location>
        <begin position="1565"/>
        <end position="1645"/>
    </location>
</feature>
<accession>A0AB36CL75</accession>
<dbReference type="Proteomes" id="UP000544551">
    <property type="component" value="Unassembled WGS sequence"/>
</dbReference>
<dbReference type="SUPFAM" id="SSF53955">
    <property type="entry name" value="Lysozyme-like"/>
    <property type="match status" value="1"/>
</dbReference>
<dbReference type="NCBIfam" id="TIGR02675">
    <property type="entry name" value="tape_meas_nterm"/>
    <property type="match status" value="1"/>
</dbReference>
<feature type="region of interest" description="Disordered" evidence="1">
    <location>
        <begin position="1404"/>
        <end position="1439"/>
    </location>
</feature>
<reference evidence="4 5" key="1">
    <citation type="submission" date="2020-04" db="EMBL/GenBank/DDBJ databases">
        <authorList>
            <person name="Hitch T.C.A."/>
            <person name="Wylensek D."/>
            <person name="Clavel T."/>
        </authorList>
    </citation>
    <scope>NUCLEOTIDE SEQUENCE [LARGE SCALE GENOMIC DNA]</scope>
    <source>
        <strain evidence="4 5">BL-383-APC-3D</strain>
    </source>
</reference>
<feature type="domain" description="Tape measure protein N-terminal" evidence="3">
    <location>
        <begin position="76"/>
        <end position="248"/>
    </location>
</feature>
<dbReference type="InterPro" id="IPR013491">
    <property type="entry name" value="Tape_meas_N"/>
</dbReference>
<protein>
    <submittedName>
        <fullName evidence="4">Transglycosylase SLT domain-containing protein</fullName>
    </submittedName>
</protein>
<feature type="region of interest" description="Disordered" evidence="1">
    <location>
        <begin position="1482"/>
        <end position="1520"/>
    </location>
</feature>
<dbReference type="Pfam" id="PF01464">
    <property type="entry name" value="SLT"/>
    <property type="match status" value="1"/>
</dbReference>
<organism evidence="4 5">
    <name type="scientific">Corynebacterium stationis</name>
    <dbReference type="NCBI Taxonomy" id="1705"/>
    <lineage>
        <taxon>Bacteria</taxon>
        <taxon>Bacillati</taxon>
        <taxon>Actinomycetota</taxon>
        <taxon>Actinomycetes</taxon>
        <taxon>Mycobacteriales</taxon>
        <taxon>Corynebacteriaceae</taxon>
        <taxon>Corynebacterium</taxon>
    </lineage>
</organism>
<dbReference type="RefSeq" id="WP_168969833.1">
    <property type="nucleotide sequence ID" value="NZ_JABAFZ010000006.1"/>
</dbReference>
<comment type="caution">
    <text evidence="4">The sequence shown here is derived from an EMBL/GenBank/DDBJ whole genome shotgun (WGS) entry which is preliminary data.</text>
</comment>
<dbReference type="Pfam" id="PF20155">
    <property type="entry name" value="TMP_3"/>
    <property type="match status" value="1"/>
</dbReference>
<evidence type="ECO:0000259" key="2">
    <source>
        <dbReference type="Pfam" id="PF01464"/>
    </source>
</evidence>
<dbReference type="InterPro" id="IPR023346">
    <property type="entry name" value="Lysozyme-like_dom_sf"/>
</dbReference>
<evidence type="ECO:0000256" key="1">
    <source>
        <dbReference type="SAM" id="MobiDB-lite"/>
    </source>
</evidence>
<dbReference type="EMBL" id="JABAFZ010000006">
    <property type="protein sequence ID" value="NME89553.1"/>
    <property type="molecule type" value="Genomic_DNA"/>
</dbReference>
<dbReference type="CDD" id="cd13402">
    <property type="entry name" value="LT_TF-like"/>
    <property type="match status" value="1"/>
</dbReference>
<evidence type="ECO:0000259" key="3">
    <source>
        <dbReference type="Pfam" id="PF20155"/>
    </source>
</evidence>